<accession>A0A1I5TQM0</accession>
<sequence length="73" mass="7776">MLAAKGIMKARQRAATGVNQGVIWKYTGAINPAAPAISETPINFIKRAGSPSTPVWPFATNIRSGNIDLQIPE</sequence>
<dbReference type="Proteomes" id="UP000199031">
    <property type="component" value="Unassembled WGS sequence"/>
</dbReference>
<name>A0A1I5TQM0_9BACT</name>
<evidence type="ECO:0000313" key="1">
    <source>
        <dbReference type="EMBL" id="SFP85350.1"/>
    </source>
</evidence>
<organism evidence="1 2">
    <name type="scientific">Parafilimonas terrae</name>
    <dbReference type="NCBI Taxonomy" id="1465490"/>
    <lineage>
        <taxon>Bacteria</taxon>
        <taxon>Pseudomonadati</taxon>
        <taxon>Bacteroidota</taxon>
        <taxon>Chitinophagia</taxon>
        <taxon>Chitinophagales</taxon>
        <taxon>Chitinophagaceae</taxon>
        <taxon>Parafilimonas</taxon>
    </lineage>
</organism>
<dbReference type="EMBL" id="FOXQ01000002">
    <property type="protein sequence ID" value="SFP85350.1"/>
    <property type="molecule type" value="Genomic_DNA"/>
</dbReference>
<protein>
    <submittedName>
        <fullName evidence="1">Uncharacterized protein</fullName>
    </submittedName>
</protein>
<keyword evidence="2" id="KW-1185">Reference proteome</keyword>
<dbReference type="AlphaFoldDB" id="A0A1I5TQM0"/>
<proteinExistence type="predicted"/>
<gene>
    <name evidence="1" type="ORF">SAMN05444277_102253</name>
</gene>
<evidence type="ECO:0000313" key="2">
    <source>
        <dbReference type="Proteomes" id="UP000199031"/>
    </source>
</evidence>
<reference evidence="1 2" key="1">
    <citation type="submission" date="2016-10" db="EMBL/GenBank/DDBJ databases">
        <authorList>
            <person name="de Groot N.N."/>
        </authorList>
    </citation>
    <scope>NUCLEOTIDE SEQUENCE [LARGE SCALE GENOMIC DNA]</scope>
    <source>
        <strain evidence="1 2">DSM 28286</strain>
    </source>
</reference>